<name>A0A0H3A9X1_NITV4</name>
<evidence type="ECO:0000256" key="8">
    <source>
        <dbReference type="ARBA" id="ARBA00026057"/>
    </source>
</evidence>
<dbReference type="RefSeq" id="WP_011792176.1">
    <property type="nucleotide sequence ID" value="NC_008751.1"/>
</dbReference>
<dbReference type="SMART" id="SM00382">
    <property type="entry name" value="AAA"/>
    <property type="match status" value="2"/>
</dbReference>
<dbReference type="PRINTS" id="PR00300">
    <property type="entry name" value="CLPPROTEASEA"/>
</dbReference>
<dbReference type="GO" id="GO:0005524">
    <property type="term" value="F:ATP binding"/>
    <property type="evidence" value="ECO:0007669"/>
    <property type="project" value="UniProtKB-UniRule"/>
</dbReference>
<evidence type="ECO:0000256" key="1">
    <source>
        <dbReference type="ARBA" id="ARBA00008675"/>
    </source>
</evidence>
<evidence type="ECO:0000256" key="4">
    <source>
        <dbReference type="ARBA" id="ARBA00022741"/>
    </source>
</evidence>
<dbReference type="InterPro" id="IPR041546">
    <property type="entry name" value="ClpA/ClpB_AAA_lid"/>
</dbReference>
<dbReference type="InterPro" id="IPR027417">
    <property type="entry name" value="P-loop_NTPase"/>
</dbReference>
<dbReference type="PROSITE" id="PS51903">
    <property type="entry name" value="CLP_R"/>
    <property type="match status" value="1"/>
</dbReference>
<dbReference type="InterPro" id="IPR036628">
    <property type="entry name" value="Clp_N_dom_sf"/>
</dbReference>
<sequence>MDIGKFTEKSQQALAEAQNIAVRFGHQEVDAEHLADALVRQEQGLVPRLLDRMGQKPEAFAEALERELGKRPAVSGPGAAPGQIFVSKRLNAVLVKAQDFARQLKDEYVSVEHIFCVLLEEPASTIMGRIAREFSLSREKVLGVLEDVRGSQRVTSANPEDTYEALQKYGRDLVEEARKGKLDPVIGRDAEIRRVIRILSRRTKNNPVLIGEAGVGKTAIVEGLAHRILKGDVPEGLKERGLFALDMGALIAGAKYRGEFEERLKAVLKEVEKSEGRIIMFIDELHTIVGAGKTDGAMDASNLLKPMLARGELHCIGATTLDEYRKYIEKDPALERRFQPVLVDEPTIEDAISILRGLKERFEVHHGVRISDSAIVEAVTLSHRYITDRQLPDKAIDLIDEAAALIRTEIDSLPADLDEANRKIMQLEIEREALRRETDVASRERLERLENELADLRAEQTALLSQWEREKGSIDHVRSIKEDIERTRHAIEEAERAYDLNRAAELKYSRLLELERQLESAEKGGHDETRLLKEEVRPDDIAEIVARWTGIPVTRLLESEREKLLRLADVLHERVVGQEEAVDAVSEAVLRARAGLSDPSRPIGSFIFLGPTGVGKTELCKTLAEALFDTEENIVRLDMSEYMEKHAVARLIGAPPGYVGYDEGGQLTEAVRRKPYSVVLFDEVEKAHPDVFNTLLQILDDGRLTDSHGRTVDFRNTIIIMTSNIGSPYMLDGISEGGEFLSGVREKVMEELRRHFRPEFLNRVDETVLFKPLLPAQIARIVELLLGRLRGRLAERKIDIRLGDVARDFIAKAAYDPVYGARPLRRYLQHNIETPLARKLIAGELRDGTAVEVDVVDDALSFRIE</sequence>
<feature type="domain" description="Clp R" evidence="12">
    <location>
        <begin position="3"/>
        <end position="151"/>
    </location>
</feature>
<dbReference type="Pfam" id="PF10431">
    <property type="entry name" value="ClpB_D2-small"/>
    <property type="match status" value="1"/>
</dbReference>
<dbReference type="GO" id="GO:0005737">
    <property type="term" value="C:cytoplasm"/>
    <property type="evidence" value="ECO:0007669"/>
    <property type="project" value="UniProtKB-SubCell"/>
</dbReference>
<dbReference type="InterPro" id="IPR003593">
    <property type="entry name" value="AAA+_ATPase"/>
</dbReference>
<evidence type="ECO:0000313" key="14">
    <source>
        <dbReference type="Proteomes" id="UP000009173"/>
    </source>
</evidence>
<keyword evidence="5 10" id="KW-0067">ATP-binding</keyword>
<dbReference type="InterPro" id="IPR050130">
    <property type="entry name" value="ClpA_ClpB"/>
</dbReference>
<dbReference type="GO" id="GO:0042026">
    <property type="term" value="P:protein refolding"/>
    <property type="evidence" value="ECO:0007669"/>
    <property type="project" value="UniProtKB-UniRule"/>
</dbReference>
<dbReference type="InterPro" id="IPR018368">
    <property type="entry name" value="ClpA/B_CS1"/>
</dbReference>
<keyword evidence="6 11" id="KW-0175">Coiled coil</keyword>
<evidence type="ECO:0000256" key="9">
    <source>
        <dbReference type="PROSITE-ProRule" id="PRU01251"/>
    </source>
</evidence>
<dbReference type="Proteomes" id="UP000009173">
    <property type="component" value="Chromosome"/>
</dbReference>
<accession>A0A0H3A9X1</accession>
<dbReference type="InterPro" id="IPR028299">
    <property type="entry name" value="ClpA/B_CS2"/>
</dbReference>
<keyword evidence="3 9" id="KW-0677">Repeat</keyword>
<dbReference type="SMART" id="SM01086">
    <property type="entry name" value="ClpB_D2-small"/>
    <property type="match status" value="1"/>
</dbReference>
<dbReference type="FunFam" id="3.40.50.300:FF:000120">
    <property type="entry name" value="ATP-dependent chaperone ClpB"/>
    <property type="match status" value="1"/>
</dbReference>
<dbReference type="Pfam" id="PF07724">
    <property type="entry name" value="AAA_2"/>
    <property type="match status" value="1"/>
</dbReference>
<evidence type="ECO:0000256" key="3">
    <source>
        <dbReference type="ARBA" id="ARBA00022737"/>
    </source>
</evidence>
<keyword evidence="11" id="KW-0963">Cytoplasm</keyword>
<dbReference type="GO" id="GO:0016887">
    <property type="term" value="F:ATP hydrolysis activity"/>
    <property type="evidence" value="ECO:0007669"/>
    <property type="project" value="InterPro"/>
</dbReference>
<dbReference type="EMBL" id="CP000527">
    <property type="protein sequence ID" value="ABM28309.1"/>
    <property type="molecule type" value="Genomic_DNA"/>
</dbReference>
<keyword evidence="4 10" id="KW-0547">Nucleotide-binding</keyword>
<dbReference type="InterPro" id="IPR004176">
    <property type="entry name" value="Clp_R_N"/>
</dbReference>
<comment type="similarity">
    <text evidence="1 10">Belongs to the ClpA/ClpB family.</text>
</comment>
<reference evidence="14" key="1">
    <citation type="journal article" date="2009" name="Environ. Microbiol.">
        <title>Contribution of mobile genetic elements to Desulfovibrio vulgaris genome plasticity.</title>
        <authorList>
            <person name="Walker C.B."/>
            <person name="Stolyar S."/>
            <person name="Chivian D."/>
            <person name="Pinel N."/>
            <person name="Gabster J.A."/>
            <person name="Dehal P.S."/>
            <person name="He Z."/>
            <person name="Yang Z.K."/>
            <person name="Yen H.C."/>
            <person name="Zhou J."/>
            <person name="Wall J.D."/>
            <person name="Hazen T.C."/>
            <person name="Arkin A.P."/>
            <person name="Stahl D.A."/>
        </authorList>
    </citation>
    <scope>NUCLEOTIDE SEQUENCE [LARGE SCALE GENOMIC DNA]</scope>
    <source>
        <strain evidence="14">DP4</strain>
    </source>
</reference>
<evidence type="ECO:0000256" key="11">
    <source>
        <dbReference type="RuleBase" id="RU362034"/>
    </source>
</evidence>
<evidence type="ECO:0000256" key="7">
    <source>
        <dbReference type="ARBA" id="ARBA00023186"/>
    </source>
</evidence>
<dbReference type="Pfam" id="PF02861">
    <property type="entry name" value="Clp_N"/>
    <property type="match status" value="1"/>
</dbReference>
<comment type="subunit">
    <text evidence="8">Homohexamer. The oligomerization is ATP-dependent.</text>
</comment>
<evidence type="ECO:0000259" key="12">
    <source>
        <dbReference type="PROSITE" id="PS51903"/>
    </source>
</evidence>
<dbReference type="Gene3D" id="1.10.8.60">
    <property type="match status" value="1"/>
</dbReference>
<dbReference type="AlphaFoldDB" id="A0A0H3A9X1"/>
<evidence type="ECO:0000313" key="13">
    <source>
        <dbReference type="EMBL" id="ABM28309.1"/>
    </source>
</evidence>
<organism evidence="13 14">
    <name type="scientific">Nitratidesulfovibrio vulgaris (strain DP4)</name>
    <name type="common">Desulfovibrio vulgaris</name>
    <dbReference type="NCBI Taxonomy" id="391774"/>
    <lineage>
        <taxon>Bacteria</taxon>
        <taxon>Pseudomonadati</taxon>
        <taxon>Thermodesulfobacteriota</taxon>
        <taxon>Desulfovibrionia</taxon>
        <taxon>Desulfovibrionales</taxon>
        <taxon>Desulfovibrionaceae</taxon>
        <taxon>Nitratidesulfovibrio</taxon>
    </lineage>
</organism>
<gene>
    <name evidence="11" type="primary">clpB</name>
    <name evidence="13" type="ordered locus">Dvul_1290</name>
</gene>
<dbReference type="InterPro" id="IPR017730">
    <property type="entry name" value="Chaperonin_ClpB"/>
</dbReference>
<dbReference type="Gene3D" id="3.40.50.300">
    <property type="entry name" value="P-loop containing nucleotide triphosphate hydrolases"/>
    <property type="match status" value="3"/>
</dbReference>
<protein>
    <recommendedName>
        <fullName evidence="2 11">Chaperone protein ClpB</fullName>
    </recommendedName>
</protein>
<dbReference type="PROSITE" id="PS00871">
    <property type="entry name" value="CLPAB_2"/>
    <property type="match status" value="1"/>
</dbReference>
<dbReference type="GO" id="GO:0034605">
    <property type="term" value="P:cellular response to heat"/>
    <property type="evidence" value="ECO:0007669"/>
    <property type="project" value="TreeGrafter"/>
</dbReference>
<evidence type="ECO:0000256" key="10">
    <source>
        <dbReference type="RuleBase" id="RU004432"/>
    </source>
</evidence>
<dbReference type="InterPro" id="IPR019489">
    <property type="entry name" value="Clp_ATPase_C"/>
</dbReference>
<dbReference type="FunFam" id="3.40.50.300:FF:000010">
    <property type="entry name" value="Chaperone clpB 1, putative"/>
    <property type="match status" value="1"/>
</dbReference>
<keyword evidence="11" id="KW-0346">Stress response</keyword>
<dbReference type="NCBIfam" id="TIGR03346">
    <property type="entry name" value="chaperone_ClpB"/>
    <property type="match status" value="1"/>
</dbReference>
<dbReference type="CDD" id="cd19499">
    <property type="entry name" value="RecA-like_ClpB_Hsp104-like"/>
    <property type="match status" value="1"/>
</dbReference>
<comment type="subcellular location">
    <subcellularLocation>
        <location evidence="11">Cytoplasm</location>
    </subcellularLocation>
</comment>
<dbReference type="InterPro" id="IPR003959">
    <property type="entry name" value="ATPase_AAA_core"/>
</dbReference>
<dbReference type="CDD" id="cd00009">
    <property type="entry name" value="AAA"/>
    <property type="match status" value="1"/>
</dbReference>
<dbReference type="Pfam" id="PF00004">
    <property type="entry name" value="AAA"/>
    <property type="match status" value="1"/>
</dbReference>
<proteinExistence type="inferred from homology"/>
<feature type="coiled-coil region" evidence="11">
    <location>
        <begin position="410"/>
        <end position="497"/>
    </location>
</feature>
<comment type="function">
    <text evidence="11">Part of a stress-induced multi-chaperone system, it is involved in the recovery of the cell from heat-induced damage, in cooperation with DnaK, DnaJ and GrpE.</text>
</comment>
<evidence type="ECO:0000256" key="2">
    <source>
        <dbReference type="ARBA" id="ARBA00017574"/>
    </source>
</evidence>
<evidence type="ECO:0000256" key="5">
    <source>
        <dbReference type="ARBA" id="ARBA00022840"/>
    </source>
</evidence>
<evidence type="ECO:0000256" key="6">
    <source>
        <dbReference type="ARBA" id="ARBA00023054"/>
    </source>
</evidence>
<comment type="subunit">
    <text evidence="11">Homohexamer; The oligomerization is ATP-dependent.</text>
</comment>
<dbReference type="HOGENOM" id="CLU_005070_4_2_7"/>
<dbReference type="Pfam" id="PF17871">
    <property type="entry name" value="AAA_lid_9"/>
    <property type="match status" value="1"/>
</dbReference>
<dbReference type="PROSITE" id="PS00870">
    <property type="entry name" value="CLPAB_1"/>
    <property type="match status" value="1"/>
</dbReference>
<dbReference type="InterPro" id="IPR001270">
    <property type="entry name" value="ClpA/B"/>
</dbReference>
<dbReference type="PANTHER" id="PTHR11638">
    <property type="entry name" value="ATP-DEPENDENT CLP PROTEASE"/>
    <property type="match status" value="1"/>
</dbReference>
<dbReference type="Gene3D" id="1.10.1780.10">
    <property type="entry name" value="Clp, N-terminal domain"/>
    <property type="match status" value="1"/>
</dbReference>
<dbReference type="SUPFAM" id="SSF81923">
    <property type="entry name" value="Double Clp-N motif"/>
    <property type="match status" value="1"/>
</dbReference>
<keyword evidence="7 10" id="KW-0143">Chaperone</keyword>
<dbReference type="FunFam" id="3.40.50.300:FF:000025">
    <property type="entry name" value="ATP-dependent Clp protease subunit"/>
    <property type="match status" value="1"/>
</dbReference>
<dbReference type="KEGG" id="dvl:Dvul_1290"/>
<dbReference type="SUPFAM" id="SSF52540">
    <property type="entry name" value="P-loop containing nucleoside triphosphate hydrolases"/>
    <property type="match status" value="2"/>
</dbReference>
<dbReference type="PANTHER" id="PTHR11638:SF18">
    <property type="entry name" value="HEAT SHOCK PROTEIN 104"/>
    <property type="match status" value="1"/>
</dbReference>